<dbReference type="PANTHER" id="PTHR30518">
    <property type="entry name" value="ENDOLYTIC MUREIN TRANSGLYCOSYLASE"/>
    <property type="match status" value="1"/>
</dbReference>
<dbReference type="GO" id="GO:0005886">
    <property type="term" value="C:plasma membrane"/>
    <property type="evidence" value="ECO:0007669"/>
    <property type="project" value="UniProtKB-UniRule"/>
</dbReference>
<accession>L0GZ51</accession>
<evidence type="ECO:0000256" key="6">
    <source>
        <dbReference type="ARBA" id="ARBA00023316"/>
    </source>
</evidence>
<evidence type="ECO:0000313" key="9">
    <source>
        <dbReference type="Proteomes" id="UP000010816"/>
    </source>
</evidence>
<comment type="similarity">
    <text evidence="7">Belongs to the transglycosylase MltG family.</text>
</comment>
<dbReference type="KEGG" id="tmb:Thimo_2376"/>
<keyword evidence="7" id="KW-0997">Cell inner membrane</keyword>
<dbReference type="EC" id="4.2.2.29" evidence="7"/>
<keyword evidence="2 7" id="KW-0812">Transmembrane</keyword>
<dbReference type="GO" id="GO:0071555">
    <property type="term" value="P:cell wall organization"/>
    <property type="evidence" value="ECO:0007669"/>
    <property type="project" value="UniProtKB-KW"/>
</dbReference>
<dbReference type="Gene3D" id="3.30.1490.480">
    <property type="entry name" value="Endolytic murein transglycosylase"/>
    <property type="match status" value="1"/>
</dbReference>
<evidence type="ECO:0000256" key="1">
    <source>
        <dbReference type="ARBA" id="ARBA00022475"/>
    </source>
</evidence>
<keyword evidence="5 7" id="KW-0456">Lyase</keyword>
<evidence type="ECO:0000256" key="7">
    <source>
        <dbReference type="HAMAP-Rule" id="MF_02065"/>
    </source>
</evidence>
<dbReference type="AlphaFoldDB" id="L0GZ51"/>
<gene>
    <name evidence="7" type="primary">mltG</name>
    <name evidence="8" type="ORF">Thimo_2376</name>
</gene>
<comment type="function">
    <text evidence="7">Functions as a peptidoglycan terminase that cleaves nascent peptidoglycan strands endolytically to terminate their elongation.</text>
</comment>
<dbReference type="EMBL" id="CP003051">
    <property type="protein sequence ID" value="AGA91112.1"/>
    <property type="molecule type" value="Genomic_DNA"/>
</dbReference>
<keyword evidence="9" id="KW-1185">Reference proteome</keyword>
<dbReference type="GO" id="GO:0009252">
    <property type="term" value="P:peptidoglycan biosynthetic process"/>
    <property type="evidence" value="ECO:0007669"/>
    <property type="project" value="UniProtKB-UniRule"/>
</dbReference>
<feature type="site" description="Important for catalytic activity" evidence="7">
    <location>
        <position position="220"/>
    </location>
</feature>
<dbReference type="HAMAP" id="MF_02065">
    <property type="entry name" value="MltG"/>
    <property type="match status" value="1"/>
</dbReference>
<dbReference type="OrthoDB" id="9814591at2"/>
<evidence type="ECO:0000256" key="5">
    <source>
        <dbReference type="ARBA" id="ARBA00023239"/>
    </source>
</evidence>
<dbReference type="Gene3D" id="3.30.160.60">
    <property type="entry name" value="Classic Zinc Finger"/>
    <property type="match status" value="1"/>
</dbReference>
<dbReference type="Pfam" id="PF02618">
    <property type="entry name" value="YceG"/>
    <property type="match status" value="1"/>
</dbReference>
<dbReference type="PANTHER" id="PTHR30518:SF2">
    <property type="entry name" value="ENDOLYTIC MUREIN TRANSGLYCOSYLASE"/>
    <property type="match status" value="1"/>
</dbReference>
<name>L0GZ51_9GAMM</name>
<comment type="catalytic activity">
    <reaction evidence="7">
        <text>a peptidoglycan chain = a peptidoglycan chain with N-acetyl-1,6-anhydromuramyl-[peptide] at the reducing end + a peptidoglycan chain with N-acetylglucosamine at the non-reducing end.</text>
        <dbReference type="EC" id="4.2.2.29"/>
    </reaction>
</comment>
<keyword evidence="1 7" id="KW-1003">Cell membrane</keyword>
<evidence type="ECO:0000256" key="2">
    <source>
        <dbReference type="ARBA" id="ARBA00022692"/>
    </source>
</evidence>
<evidence type="ECO:0000256" key="4">
    <source>
        <dbReference type="ARBA" id="ARBA00023136"/>
    </source>
</evidence>
<dbReference type="CDD" id="cd08010">
    <property type="entry name" value="MltG_like"/>
    <property type="match status" value="1"/>
</dbReference>
<dbReference type="InterPro" id="IPR003770">
    <property type="entry name" value="MLTG-like"/>
</dbReference>
<evidence type="ECO:0000313" key="8">
    <source>
        <dbReference type="EMBL" id="AGA91112.1"/>
    </source>
</evidence>
<dbReference type="HOGENOM" id="CLU_025574_0_2_6"/>
<dbReference type="NCBIfam" id="TIGR00247">
    <property type="entry name" value="endolytic transglycosylase MltG"/>
    <property type="match status" value="1"/>
</dbReference>
<evidence type="ECO:0000256" key="3">
    <source>
        <dbReference type="ARBA" id="ARBA00022989"/>
    </source>
</evidence>
<dbReference type="GO" id="GO:0008932">
    <property type="term" value="F:lytic endotransglycosylase activity"/>
    <property type="evidence" value="ECO:0007669"/>
    <property type="project" value="UniProtKB-UniRule"/>
</dbReference>
<dbReference type="eggNOG" id="COG1559">
    <property type="taxonomic scope" value="Bacteria"/>
</dbReference>
<keyword evidence="3 7" id="KW-1133">Transmembrane helix</keyword>
<sequence>MQRRLLSLAILVPALVVGLAVGAIWLDYRAFLAESLRARDAEPYFVIPKGASLRQVAEQLVADGHLRQPYFFVALAYVSDRATHIQAGEYAWPPGTTPRDLLARFTAGRVVQHAITLVEGWTFRQAVAALVADEHFAGDLAGLDDVEIMTRLGRPDDHPEGRFFPDTYHFPRDTERFAVLRRALMRMDEVLAAEWAERASGLPLKTPYEALILASIIEKETAVTGERAEIAGVFVRRLGRGMRLQTDPTVIYGLGEDYDGRLRKKDLQTDTPYNTYVRDGLPPTPIALPGRAAIHAALHPADGEALYFVAKGDGSHHFSATLAEHNQAVRHYILGQGEGEPATGGDR</sequence>
<dbReference type="RefSeq" id="WP_015281245.1">
    <property type="nucleotide sequence ID" value="NC_019940.1"/>
</dbReference>
<dbReference type="Proteomes" id="UP000010816">
    <property type="component" value="Chromosome"/>
</dbReference>
<organism evidence="8 9">
    <name type="scientific">Thioflavicoccus mobilis 8321</name>
    <dbReference type="NCBI Taxonomy" id="765912"/>
    <lineage>
        <taxon>Bacteria</taxon>
        <taxon>Pseudomonadati</taxon>
        <taxon>Pseudomonadota</taxon>
        <taxon>Gammaproteobacteria</taxon>
        <taxon>Chromatiales</taxon>
        <taxon>Chromatiaceae</taxon>
        <taxon>Thioflavicoccus</taxon>
    </lineage>
</organism>
<keyword evidence="4 7" id="KW-0472">Membrane</keyword>
<keyword evidence="6 7" id="KW-0961">Cell wall biogenesis/degradation</keyword>
<proteinExistence type="inferred from homology"/>
<dbReference type="STRING" id="765912.Thimo_2376"/>
<protein>
    <recommendedName>
        <fullName evidence="7">Endolytic murein transglycosylase</fullName>
        <ecNumber evidence="7">4.2.2.29</ecNumber>
    </recommendedName>
    <alternativeName>
        <fullName evidence="7">Peptidoglycan lytic transglycosylase</fullName>
    </alternativeName>
    <alternativeName>
        <fullName evidence="7">Peptidoglycan polymerization terminase</fullName>
    </alternativeName>
</protein>
<reference evidence="8 9" key="1">
    <citation type="submission" date="2011-09" db="EMBL/GenBank/DDBJ databases">
        <title>Complete sequence of chromosome of Thioflavicoccus mobilis 8321.</title>
        <authorList>
            <consortium name="US DOE Joint Genome Institute"/>
            <person name="Lucas S."/>
            <person name="Han J."/>
            <person name="Lapidus A."/>
            <person name="Cheng J.-F."/>
            <person name="Goodwin L."/>
            <person name="Pitluck S."/>
            <person name="Peters L."/>
            <person name="Ovchinnikova G."/>
            <person name="Lu M."/>
            <person name="Detter J.C."/>
            <person name="Han C."/>
            <person name="Tapia R."/>
            <person name="Land M."/>
            <person name="Hauser L."/>
            <person name="Kyrpides N."/>
            <person name="Ivanova N."/>
            <person name="Pagani I."/>
            <person name="Vogl K."/>
            <person name="Liu Z."/>
            <person name="Imhoff J."/>
            <person name="Thiel V."/>
            <person name="Frigaard N.-U."/>
            <person name="Bryant D."/>
            <person name="Woyke T."/>
        </authorList>
    </citation>
    <scope>NUCLEOTIDE SEQUENCE [LARGE SCALE GENOMIC DNA]</scope>
    <source>
        <strain evidence="8 9">8321</strain>
    </source>
</reference>
<dbReference type="PATRIC" id="fig|765912.4.peg.2326"/>